<name>A0AAV9IV40_CYACA</name>
<dbReference type="InterPro" id="IPR034333">
    <property type="entry name" value="GST_Zeta_N"/>
</dbReference>
<dbReference type="InterPro" id="IPR036249">
    <property type="entry name" value="Thioredoxin-like_sf"/>
</dbReference>
<dbReference type="GO" id="GO:0005737">
    <property type="term" value="C:cytoplasm"/>
    <property type="evidence" value="ECO:0007669"/>
    <property type="project" value="InterPro"/>
</dbReference>
<comment type="caution">
    <text evidence="4">The sequence shown here is derived from an EMBL/GenBank/DDBJ whole genome shotgun (WGS) entry which is preliminary data.</text>
</comment>
<dbReference type="SUPFAM" id="SSF52833">
    <property type="entry name" value="Thioredoxin-like"/>
    <property type="match status" value="1"/>
</dbReference>
<accession>A0AAV9IV40</accession>
<reference evidence="4 5" key="1">
    <citation type="submission" date="2022-07" db="EMBL/GenBank/DDBJ databases">
        <title>Genome-wide signatures of adaptation to extreme environments.</title>
        <authorList>
            <person name="Cho C.H."/>
            <person name="Yoon H.S."/>
        </authorList>
    </citation>
    <scope>NUCLEOTIDE SEQUENCE [LARGE SCALE GENOMIC DNA]</scope>
    <source>
        <strain evidence="4 5">DBV 063 E5</strain>
    </source>
</reference>
<dbReference type="SUPFAM" id="SSF47616">
    <property type="entry name" value="GST C-terminal domain-like"/>
    <property type="match status" value="1"/>
</dbReference>
<evidence type="ECO:0000259" key="3">
    <source>
        <dbReference type="PROSITE" id="PS50405"/>
    </source>
</evidence>
<dbReference type="Pfam" id="PF13409">
    <property type="entry name" value="GST_N_2"/>
    <property type="match status" value="1"/>
</dbReference>
<dbReference type="Gene3D" id="3.40.30.10">
    <property type="entry name" value="Glutaredoxin"/>
    <property type="match status" value="1"/>
</dbReference>
<proteinExistence type="inferred from homology"/>
<protein>
    <recommendedName>
        <fullName evidence="6">Maleylacetoacetate isomerase</fullName>
    </recommendedName>
</protein>
<dbReference type="SFLD" id="SFLDG00358">
    <property type="entry name" value="Main_(cytGST)"/>
    <property type="match status" value="1"/>
</dbReference>
<evidence type="ECO:0000259" key="2">
    <source>
        <dbReference type="PROSITE" id="PS50404"/>
    </source>
</evidence>
<dbReference type="NCBIfam" id="TIGR01262">
    <property type="entry name" value="maiA"/>
    <property type="match status" value="1"/>
</dbReference>
<dbReference type="PANTHER" id="PTHR42673:SF4">
    <property type="entry name" value="MALEYLACETOACETATE ISOMERASE"/>
    <property type="match status" value="1"/>
</dbReference>
<dbReference type="Gene3D" id="1.20.1050.10">
    <property type="match status" value="1"/>
</dbReference>
<dbReference type="PANTHER" id="PTHR42673">
    <property type="entry name" value="MALEYLACETOACETATE ISOMERASE"/>
    <property type="match status" value="1"/>
</dbReference>
<evidence type="ECO:0000256" key="1">
    <source>
        <dbReference type="ARBA" id="ARBA00010007"/>
    </source>
</evidence>
<dbReference type="GO" id="GO:0004364">
    <property type="term" value="F:glutathione transferase activity"/>
    <property type="evidence" value="ECO:0007669"/>
    <property type="project" value="TreeGrafter"/>
</dbReference>
<evidence type="ECO:0000313" key="5">
    <source>
        <dbReference type="Proteomes" id="UP001301350"/>
    </source>
</evidence>
<dbReference type="GO" id="GO:0006749">
    <property type="term" value="P:glutathione metabolic process"/>
    <property type="evidence" value="ECO:0007669"/>
    <property type="project" value="TreeGrafter"/>
</dbReference>
<dbReference type="InterPro" id="IPR040079">
    <property type="entry name" value="Glutathione_S-Trfase"/>
</dbReference>
<keyword evidence="5" id="KW-1185">Reference proteome</keyword>
<comment type="similarity">
    <text evidence="1">Belongs to the GST superfamily. Zeta family.</text>
</comment>
<feature type="domain" description="GST C-terminal" evidence="3">
    <location>
        <begin position="94"/>
        <end position="220"/>
    </location>
</feature>
<feature type="domain" description="GST N-terminal" evidence="2">
    <location>
        <begin position="3"/>
        <end position="87"/>
    </location>
</feature>
<dbReference type="CDD" id="cd03191">
    <property type="entry name" value="GST_C_Zeta"/>
    <property type="match status" value="1"/>
</dbReference>
<dbReference type="SFLD" id="SFLDS00019">
    <property type="entry name" value="Glutathione_Transferase_(cytos"/>
    <property type="match status" value="1"/>
</dbReference>
<dbReference type="Proteomes" id="UP001301350">
    <property type="component" value="Unassembled WGS sequence"/>
</dbReference>
<dbReference type="EMBL" id="JANCYW010000006">
    <property type="protein sequence ID" value="KAK4535943.1"/>
    <property type="molecule type" value="Genomic_DNA"/>
</dbReference>
<organism evidence="4 5">
    <name type="scientific">Cyanidium caldarium</name>
    <name type="common">Red alga</name>
    <dbReference type="NCBI Taxonomy" id="2771"/>
    <lineage>
        <taxon>Eukaryota</taxon>
        <taxon>Rhodophyta</taxon>
        <taxon>Bangiophyceae</taxon>
        <taxon>Cyanidiales</taxon>
        <taxon>Cyanidiaceae</taxon>
        <taxon>Cyanidium</taxon>
    </lineage>
</organism>
<evidence type="ECO:0008006" key="6">
    <source>
        <dbReference type="Google" id="ProtNLM"/>
    </source>
</evidence>
<dbReference type="CDD" id="cd03042">
    <property type="entry name" value="GST_N_Zeta"/>
    <property type="match status" value="1"/>
</dbReference>
<dbReference type="InterPro" id="IPR005955">
    <property type="entry name" value="GST_Zeta"/>
</dbReference>
<sequence>MGDSVILYSYWRSSCAYRVRIALHWKGIEYEYRAVDLNAGADAGQFAGEYRALNPSTEVPTLCIDGQVLAQSVAICEYLEETHRGRGVSLFPTDAVARAQVRRAVELINSGIQPLQNARVVKRVRELAGAGAQAEWTKEWIRFGLQALETVVARSWQGGPYCFGTEVTMADVFLMPQAYSSERFGVSMTDYPTLNRIVQNLHKLPAFAAAHPDRQPDAPRPGA</sequence>
<dbReference type="PROSITE" id="PS50404">
    <property type="entry name" value="GST_NTER"/>
    <property type="match status" value="1"/>
</dbReference>
<evidence type="ECO:0000313" key="4">
    <source>
        <dbReference type="EMBL" id="KAK4535943.1"/>
    </source>
</evidence>
<dbReference type="FunFam" id="1.20.1050.10:FF:000010">
    <property type="entry name" value="Maleylacetoacetate isomerase isoform 1"/>
    <property type="match status" value="1"/>
</dbReference>
<gene>
    <name evidence="4" type="ORF">CDCA_CDCA06G1968</name>
</gene>
<dbReference type="GO" id="GO:0016034">
    <property type="term" value="F:maleylacetoacetate isomerase activity"/>
    <property type="evidence" value="ECO:0007669"/>
    <property type="project" value="TreeGrafter"/>
</dbReference>
<dbReference type="AlphaFoldDB" id="A0AAV9IV40"/>
<dbReference type="InterPro" id="IPR034330">
    <property type="entry name" value="GST_Zeta_C"/>
</dbReference>
<dbReference type="InterPro" id="IPR010987">
    <property type="entry name" value="Glutathione-S-Trfase_C-like"/>
</dbReference>
<dbReference type="PROSITE" id="PS50405">
    <property type="entry name" value="GST_CTER"/>
    <property type="match status" value="1"/>
</dbReference>
<dbReference type="GO" id="GO:0006559">
    <property type="term" value="P:L-phenylalanine catabolic process"/>
    <property type="evidence" value="ECO:0007669"/>
    <property type="project" value="TreeGrafter"/>
</dbReference>
<dbReference type="InterPro" id="IPR004045">
    <property type="entry name" value="Glutathione_S-Trfase_N"/>
</dbReference>
<dbReference type="InterPro" id="IPR036282">
    <property type="entry name" value="Glutathione-S-Trfase_C_sf"/>
</dbReference>